<keyword evidence="6" id="KW-0029">Amino-acid transport</keyword>
<keyword evidence="9" id="KW-1185">Reference proteome</keyword>
<name>A0ABW1TYI0_9BURK</name>
<evidence type="ECO:0000256" key="6">
    <source>
        <dbReference type="ARBA" id="ARBA00022970"/>
    </source>
</evidence>
<dbReference type="InterPro" id="IPR017871">
    <property type="entry name" value="ABC_transporter-like_CS"/>
</dbReference>
<dbReference type="RefSeq" id="WP_371438457.1">
    <property type="nucleotide sequence ID" value="NZ_JBHSRS010000018.1"/>
</dbReference>
<dbReference type="SUPFAM" id="SSF52540">
    <property type="entry name" value="P-loop containing nucleoside triphosphate hydrolases"/>
    <property type="match status" value="1"/>
</dbReference>
<dbReference type="PANTHER" id="PTHR43820">
    <property type="entry name" value="HIGH-AFFINITY BRANCHED-CHAIN AMINO ACID TRANSPORT ATP-BINDING PROTEIN LIVF"/>
    <property type="match status" value="1"/>
</dbReference>
<evidence type="ECO:0000313" key="9">
    <source>
        <dbReference type="Proteomes" id="UP001596270"/>
    </source>
</evidence>
<dbReference type="SMART" id="SM00382">
    <property type="entry name" value="AAA"/>
    <property type="match status" value="1"/>
</dbReference>
<dbReference type="InterPro" id="IPR052156">
    <property type="entry name" value="BCAA_Transport_ATP-bd_LivF"/>
</dbReference>
<dbReference type="GO" id="GO:0005524">
    <property type="term" value="F:ATP binding"/>
    <property type="evidence" value="ECO:0007669"/>
    <property type="project" value="UniProtKB-KW"/>
</dbReference>
<dbReference type="Proteomes" id="UP001596270">
    <property type="component" value="Unassembled WGS sequence"/>
</dbReference>
<organism evidence="8 9">
    <name type="scientific">Polaromonas aquatica</name>
    <dbReference type="NCBI Taxonomy" id="332657"/>
    <lineage>
        <taxon>Bacteria</taxon>
        <taxon>Pseudomonadati</taxon>
        <taxon>Pseudomonadota</taxon>
        <taxon>Betaproteobacteria</taxon>
        <taxon>Burkholderiales</taxon>
        <taxon>Comamonadaceae</taxon>
        <taxon>Polaromonas</taxon>
    </lineage>
</organism>
<evidence type="ECO:0000313" key="8">
    <source>
        <dbReference type="EMBL" id="MFC6281945.1"/>
    </source>
</evidence>
<proteinExistence type="inferred from homology"/>
<dbReference type="InterPro" id="IPR003439">
    <property type="entry name" value="ABC_transporter-like_ATP-bd"/>
</dbReference>
<keyword evidence="3" id="KW-0472">Membrane</keyword>
<keyword evidence="5 8" id="KW-0067">ATP-binding</keyword>
<feature type="domain" description="ABC transporter" evidence="7">
    <location>
        <begin position="19"/>
        <end position="252"/>
    </location>
</feature>
<evidence type="ECO:0000256" key="5">
    <source>
        <dbReference type="ARBA" id="ARBA00022840"/>
    </source>
</evidence>
<dbReference type="PROSITE" id="PS00211">
    <property type="entry name" value="ABC_TRANSPORTER_1"/>
    <property type="match status" value="1"/>
</dbReference>
<evidence type="ECO:0000256" key="1">
    <source>
        <dbReference type="ARBA" id="ARBA00005417"/>
    </source>
</evidence>
<evidence type="ECO:0000256" key="3">
    <source>
        <dbReference type="ARBA" id="ARBA00022475"/>
    </source>
</evidence>
<protein>
    <submittedName>
        <fullName evidence="8">ABC transporter ATP-binding protein</fullName>
    </submittedName>
</protein>
<sequence>MKHNNDKHNATMAMTQPILAVRNLETWYGPVNAIKGINLEIQAGHIVAVLGANGAGKTTLLNTIAGVIDPFKGSVEFEGRAIHGQDPDQVARGGVVLVPEGRQVFPFLSVRENLMMGSFARSSREGMAADLARIFEWFPRLLERQDQHAGLLSGGEQQMLAIGRALMARPAVLLLDEPSLGLSPLLTREIFSIVKRINTELRTAILVVEQNAAIALATANDGYIMELGRIVAAGTCAELMEKEDVKEFYLGGAAANADREDGQKQRWKRRKTWR</sequence>
<dbReference type="CDD" id="cd03224">
    <property type="entry name" value="ABC_TM1139_LivF_branched"/>
    <property type="match status" value="1"/>
</dbReference>
<comment type="similarity">
    <text evidence="1">Belongs to the ABC transporter superfamily.</text>
</comment>
<dbReference type="EMBL" id="JBHSRS010000018">
    <property type="protein sequence ID" value="MFC6281945.1"/>
    <property type="molecule type" value="Genomic_DNA"/>
</dbReference>
<gene>
    <name evidence="8" type="ORF">ACFQND_11935</name>
</gene>
<keyword evidence="3" id="KW-1003">Cell membrane</keyword>
<evidence type="ECO:0000256" key="4">
    <source>
        <dbReference type="ARBA" id="ARBA00022741"/>
    </source>
</evidence>
<dbReference type="PROSITE" id="PS50893">
    <property type="entry name" value="ABC_TRANSPORTER_2"/>
    <property type="match status" value="1"/>
</dbReference>
<dbReference type="InterPro" id="IPR003593">
    <property type="entry name" value="AAA+_ATPase"/>
</dbReference>
<comment type="caution">
    <text evidence="8">The sequence shown here is derived from an EMBL/GenBank/DDBJ whole genome shotgun (WGS) entry which is preliminary data.</text>
</comment>
<keyword evidence="2" id="KW-0813">Transport</keyword>
<accession>A0ABW1TYI0</accession>
<keyword evidence="4" id="KW-0547">Nucleotide-binding</keyword>
<dbReference type="Pfam" id="PF00005">
    <property type="entry name" value="ABC_tran"/>
    <property type="match status" value="1"/>
</dbReference>
<evidence type="ECO:0000259" key="7">
    <source>
        <dbReference type="PROSITE" id="PS50893"/>
    </source>
</evidence>
<dbReference type="PANTHER" id="PTHR43820:SF8">
    <property type="entry name" value="ABC TRANSPORTER SUBSTRATE-BINDING PROTEIN"/>
    <property type="match status" value="1"/>
</dbReference>
<dbReference type="InterPro" id="IPR027417">
    <property type="entry name" value="P-loop_NTPase"/>
</dbReference>
<reference evidence="9" key="1">
    <citation type="journal article" date="2019" name="Int. J. Syst. Evol. Microbiol.">
        <title>The Global Catalogue of Microorganisms (GCM) 10K type strain sequencing project: providing services to taxonomists for standard genome sequencing and annotation.</title>
        <authorList>
            <consortium name="The Broad Institute Genomics Platform"/>
            <consortium name="The Broad Institute Genome Sequencing Center for Infectious Disease"/>
            <person name="Wu L."/>
            <person name="Ma J."/>
        </authorList>
    </citation>
    <scope>NUCLEOTIDE SEQUENCE [LARGE SCALE GENOMIC DNA]</scope>
    <source>
        <strain evidence="9">CCUG 39402</strain>
    </source>
</reference>
<dbReference type="Gene3D" id="3.40.50.300">
    <property type="entry name" value="P-loop containing nucleotide triphosphate hydrolases"/>
    <property type="match status" value="1"/>
</dbReference>
<evidence type="ECO:0000256" key="2">
    <source>
        <dbReference type="ARBA" id="ARBA00022448"/>
    </source>
</evidence>